<keyword evidence="1 4" id="KW-0812">Transmembrane</keyword>
<name>A0A1V9XKI8_9ACAR</name>
<gene>
    <name evidence="6" type="ORF">BIW11_09452</name>
</gene>
<feature type="transmembrane region" description="Helical" evidence="4">
    <location>
        <begin position="66"/>
        <end position="90"/>
    </location>
</feature>
<dbReference type="Proteomes" id="UP000192247">
    <property type="component" value="Unassembled WGS sequence"/>
</dbReference>
<evidence type="ECO:0000313" key="6">
    <source>
        <dbReference type="EMBL" id="OQR73878.1"/>
    </source>
</evidence>
<dbReference type="PANTHER" id="PTHR12483">
    <property type="entry name" value="SOLUTE CARRIER FAMILY 31 COPPER TRANSPORTERS"/>
    <property type="match status" value="1"/>
</dbReference>
<feature type="region of interest" description="Disordered" evidence="5">
    <location>
        <begin position="1"/>
        <end position="20"/>
    </location>
</feature>
<evidence type="ECO:0000256" key="3">
    <source>
        <dbReference type="ARBA" id="ARBA00023136"/>
    </source>
</evidence>
<sequence length="191" mass="21507">MSHGDHSDHNNYPNFQDHANHPKLSTETSARLAASMIHQSMATGFHFGTEETLLFEFWKVNGPFDLLWSCVVIFAMAFVYEGVKTLRIYLAHRERRSRYTAVRTLNGVATSTTGTPEEDIAVRSGLLNLSHLQQTCIYMAQLTLAYLLMLLFMCYNVWVCLAIVLGAGSGYFVFGWYRSSTAFSVGDHCTT</sequence>
<protein>
    <recommendedName>
        <fullName evidence="4">Copper transport protein</fullName>
    </recommendedName>
</protein>
<dbReference type="Pfam" id="PF04145">
    <property type="entry name" value="Ctr"/>
    <property type="match status" value="1"/>
</dbReference>
<evidence type="ECO:0000256" key="2">
    <source>
        <dbReference type="ARBA" id="ARBA00022989"/>
    </source>
</evidence>
<evidence type="ECO:0000313" key="7">
    <source>
        <dbReference type="Proteomes" id="UP000192247"/>
    </source>
</evidence>
<feature type="transmembrane region" description="Helical" evidence="4">
    <location>
        <begin position="144"/>
        <end position="174"/>
    </location>
</feature>
<dbReference type="PANTHER" id="PTHR12483:SF115">
    <property type="entry name" value="COPPER TRANSPORT PROTEIN"/>
    <property type="match status" value="1"/>
</dbReference>
<keyword evidence="4" id="KW-0187">Copper transport</keyword>
<evidence type="ECO:0000256" key="4">
    <source>
        <dbReference type="RuleBase" id="RU367022"/>
    </source>
</evidence>
<keyword evidence="3 4" id="KW-0472">Membrane</keyword>
<keyword evidence="7" id="KW-1185">Reference proteome</keyword>
<dbReference type="InParanoid" id="A0A1V9XKI8"/>
<keyword evidence="2 4" id="KW-1133">Transmembrane helix</keyword>
<keyword evidence="4" id="KW-0406">Ion transport</keyword>
<dbReference type="OrthoDB" id="161814at2759"/>
<proteinExistence type="inferred from homology"/>
<evidence type="ECO:0000256" key="5">
    <source>
        <dbReference type="SAM" id="MobiDB-lite"/>
    </source>
</evidence>
<comment type="subcellular location">
    <subcellularLocation>
        <location evidence="4">Membrane</location>
        <topology evidence="4">Multi-pass membrane protein</topology>
    </subcellularLocation>
</comment>
<dbReference type="AlphaFoldDB" id="A0A1V9XKI8"/>
<dbReference type="EMBL" id="MNPL01009112">
    <property type="protein sequence ID" value="OQR73878.1"/>
    <property type="molecule type" value="Genomic_DNA"/>
</dbReference>
<keyword evidence="4" id="KW-0186">Copper</keyword>
<evidence type="ECO:0000256" key="1">
    <source>
        <dbReference type="ARBA" id="ARBA00022692"/>
    </source>
</evidence>
<dbReference type="GO" id="GO:0016020">
    <property type="term" value="C:membrane"/>
    <property type="evidence" value="ECO:0007669"/>
    <property type="project" value="UniProtKB-SubCell"/>
</dbReference>
<accession>A0A1V9XKI8</accession>
<comment type="similarity">
    <text evidence="4">Belongs to the copper transporter (Ctr) (TC 1.A.56) family. SLC31A subfamily.</text>
</comment>
<organism evidence="6 7">
    <name type="scientific">Tropilaelaps mercedesae</name>
    <dbReference type="NCBI Taxonomy" id="418985"/>
    <lineage>
        <taxon>Eukaryota</taxon>
        <taxon>Metazoa</taxon>
        <taxon>Ecdysozoa</taxon>
        <taxon>Arthropoda</taxon>
        <taxon>Chelicerata</taxon>
        <taxon>Arachnida</taxon>
        <taxon>Acari</taxon>
        <taxon>Parasitiformes</taxon>
        <taxon>Mesostigmata</taxon>
        <taxon>Gamasina</taxon>
        <taxon>Dermanyssoidea</taxon>
        <taxon>Laelapidae</taxon>
        <taxon>Tropilaelaps</taxon>
    </lineage>
</organism>
<dbReference type="GO" id="GO:0005375">
    <property type="term" value="F:copper ion transmembrane transporter activity"/>
    <property type="evidence" value="ECO:0007669"/>
    <property type="project" value="UniProtKB-UniRule"/>
</dbReference>
<comment type="caution">
    <text evidence="6">The sequence shown here is derived from an EMBL/GenBank/DDBJ whole genome shotgun (WGS) entry which is preliminary data.</text>
</comment>
<keyword evidence="4" id="KW-0813">Transport</keyword>
<dbReference type="InterPro" id="IPR007274">
    <property type="entry name" value="Cop_transporter"/>
</dbReference>
<reference evidence="6 7" key="1">
    <citation type="journal article" date="2017" name="Gigascience">
        <title>Draft genome of the honey bee ectoparasitic mite, Tropilaelaps mercedesae, is shaped by the parasitic life history.</title>
        <authorList>
            <person name="Dong X."/>
            <person name="Armstrong S.D."/>
            <person name="Xia D."/>
            <person name="Makepeace B.L."/>
            <person name="Darby A.C."/>
            <person name="Kadowaki T."/>
        </authorList>
    </citation>
    <scope>NUCLEOTIDE SEQUENCE [LARGE SCALE GENOMIC DNA]</scope>
    <source>
        <strain evidence="6">Wuxi-XJTLU</strain>
    </source>
</reference>